<dbReference type="Proteomes" id="UP000002218">
    <property type="component" value="Chromosome"/>
</dbReference>
<keyword evidence="1 3" id="KW-0378">Hydrolase</keyword>
<reference evidence="3 4" key="2">
    <citation type="journal article" date="2010" name="Stand. Genomic Sci.">
        <title>Complete genome sequence of Nakamurella multipartita type strain (Y-104).</title>
        <authorList>
            <person name="Tice H."/>
            <person name="Mayilraj S."/>
            <person name="Sims D."/>
            <person name="Lapidus A."/>
            <person name="Nolan M."/>
            <person name="Lucas S."/>
            <person name="Glavina Del Rio T."/>
            <person name="Copeland A."/>
            <person name="Cheng J.F."/>
            <person name="Meincke L."/>
            <person name="Bruce D."/>
            <person name="Goodwin L."/>
            <person name="Pitluck S."/>
            <person name="Ivanova N."/>
            <person name="Mavromatis K."/>
            <person name="Ovchinnikova G."/>
            <person name="Pati A."/>
            <person name="Chen A."/>
            <person name="Palaniappan K."/>
            <person name="Land M."/>
            <person name="Hauser L."/>
            <person name="Chang Y.J."/>
            <person name="Jeffries C.D."/>
            <person name="Detter J.C."/>
            <person name="Brettin T."/>
            <person name="Rohde M."/>
            <person name="Goker M."/>
            <person name="Bristow J."/>
            <person name="Eisen J.A."/>
            <person name="Markowitz V."/>
            <person name="Hugenholtz P."/>
            <person name="Kyrpides N.C."/>
            <person name="Klenk H.P."/>
            <person name="Chen F."/>
        </authorList>
    </citation>
    <scope>NUCLEOTIDE SEQUENCE [LARGE SCALE GENOMIC DNA]</scope>
    <source>
        <strain evidence="4">ATCC 700099 / DSM 44233 / CIP 104796 / JCM 9543 / NBRC 105858 / Y-104</strain>
    </source>
</reference>
<dbReference type="HOGENOM" id="CLU_012358_2_0_11"/>
<dbReference type="Gene3D" id="3.20.20.140">
    <property type="entry name" value="Metal-dependent hydrolases"/>
    <property type="match status" value="1"/>
</dbReference>
<dbReference type="AlphaFoldDB" id="C8XFY6"/>
<dbReference type="Gene3D" id="2.30.40.10">
    <property type="entry name" value="Urease, subunit C, domain 1"/>
    <property type="match status" value="1"/>
</dbReference>
<dbReference type="InterPro" id="IPR032466">
    <property type="entry name" value="Metal_Hydrolase"/>
</dbReference>
<dbReference type="InterPro" id="IPR050287">
    <property type="entry name" value="MTA/SAH_deaminase"/>
</dbReference>
<accession>C8XFY6</accession>
<dbReference type="EMBL" id="CP001737">
    <property type="protein sequence ID" value="ACV78097.1"/>
    <property type="molecule type" value="Genomic_DNA"/>
</dbReference>
<sequence>MVGATIVADPTTVHREAELAWSGVTGRISYLGPVRGPARPGDLVGAGRLVLPGLVNAHTHAGMSLLRGYSNEEPLHRWLERVRAFEVRMTRADIRAGLRLSLVEMIRSGTVAFADMYLWDSGLLADVHDAGLRVLAATAVFGYDAVAYPAASPQTGAQVLDGTPALAAEFAGDELVQVTFGPHAPYTCGAQLMADVAGRAARHDLAVHIHLSETARELAESRERHGCSPIELAAWTGLLAGPVHIAHAVHPDDDDTARLAARGVTVAHCPVSNLKLGAGIAPVPQYLTRGVTVGLGTDSMASNNTADLFEEIKTAALVARGVAQDPTAVGAADALRMATQGGARAFGGRLSGRLAVGEPADLVLLDVTAAHATPMPDPVAHLAYGARGADVTDVVVAGRPLLVQGRLTTLDEDGIRDEANQRVARILGQAD</sequence>
<evidence type="ECO:0000259" key="2">
    <source>
        <dbReference type="Pfam" id="PF01979"/>
    </source>
</evidence>
<dbReference type="SUPFAM" id="SSF51556">
    <property type="entry name" value="Metallo-dependent hydrolases"/>
    <property type="match status" value="1"/>
</dbReference>
<dbReference type="GO" id="GO:0016810">
    <property type="term" value="F:hydrolase activity, acting on carbon-nitrogen (but not peptide) bonds"/>
    <property type="evidence" value="ECO:0007669"/>
    <property type="project" value="InterPro"/>
</dbReference>
<dbReference type="CDD" id="cd01298">
    <property type="entry name" value="ATZ_TRZ_like"/>
    <property type="match status" value="1"/>
</dbReference>
<protein>
    <submittedName>
        <fullName evidence="3">Amidohydrolase</fullName>
    </submittedName>
</protein>
<proteinExistence type="predicted"/>
<gene>
    <name evidence="3" type="ordered locus">Namu_1707</name>
</gene>
<reference evidence="4" key="1">
    <citation type="submission" date="2009-09" db="EMBL/GenBank/DDBJ databases">
        <title>The complete genome of Nakamurella multipartita DSM 44233.</title>
        <authorList>
            <consortium name="US DOE Joint Genome Institute (JGI-PGF)"/>
            <person name="Lucas S."/>
            <person name="Copeland A."/>
            <person name="Lapidus A."/>
            <person name="Glavina del Rio T."/>
            <person name="Dalin E."/>
            <person name="Tice H."/>
            <person name="Bruce D."/>
            <person name="Goodwin L."/>
            <person name="Pitluck S."/>
            <person name="Kyrpides N."/>
            <person name="Mavromatis K."/>
            <person name="Ivanova N."/>
            <person name="Ovchinnikova G."/>
            <person name="Sims D."/>
            <person name="Meincke L."/>
            <person name="Brettin T."/>
            <person name="Detter J.C."/>
            <person name="Han C."/>
            <person name="Larimer F."/>
            <person name="Land M."/>
            <person name="Hauser L."/>
            <person name="Markowitz V."/>
            <person name="Cheng J.-F."/>
            <person name="Hugenholtz P."/>
            <person name="Woyke T."/>
            <person name="Wu D."/>
            <person name="Klenk H.-P."/>
            <person name="Eisen J.A."/>
        </authorList>
    </citation>
    <scope>NUCLEOTIDE SEQUENCE [LARGE SCALE GENOMIC DNA]</scope>
    <source>
        <strain evidence="4">ATCC 700099 / DSM 44233 / CIP 104796 / JCM 9543 / NBRC 105858 / Y-104</strain>
    </source>
</reference>
<dbReference type="PANTHER" id="PTHR43794">
    <property type="entry name" value="AMINOHYDROLASE SSNA-RELATED"/>
    <property type="match status" value="1"/>
</dbReference>
<dbReference type="SUPFAM" id="SSF51338">
    <property type="entry name" value="Composite domain of metallo-dependent hydrolases"/>
    <property type="match status" value="1"/>
</dbReference>
<evidence type="ECO:0000313" key="3">
    <source>
        <dbReference type="EMBL" id="ACV78097.1"/>
    </source>
</evidence>
<organism evidence="3 4">
    <name type="scientific">Nakamurella multipartita (strain ATCC 700099 / DSM 44233 / CIP 104796 / JCM 9543 / NBRC 105858 / Y-104)</name>
    <name type="common">Microsphaera multipartita</name>
    <dbReference type="NCBI Taxonomy" id="479431"/>
    <lineage>
        <taxon>Bacteria</taxon>
        <taxon>Bacillati</taxon>
        <taxon>Actinomycetota</taxon>
        <taxon>Actinomycetes</taxon>
        <taxon>Nakamurellales</taxon>
        <taxon>Nakamurellaceae</taxon>
        <taxon>Nakamurella</taxon>
    </lineage>
</organism>
<evidence type="ECO:0000313" key="4">
    <source>
        <dbReference type="Proteomes" id="UP000002218"/>
    </source>
</evidence>
<keyword evidence="4" id="KW-1185">Reference proteome</keyword>
<dbReference type="KEGG" id="nml:Namu_1707"/>
<name>C8XFY6_NAKMY</name>
<dbReference type="PANTHER" id="PTHR43794:SF11">
    <property type="entry name" value="AMIDOHYDROLASE-RELATED DOMAIN-CONTAINING PROTEIN"/>
    <property type="match status" value="1"/>
</dbReference>
<evidence type="ECO:0000256" key="1">
    <source>
        <dbReference type="ARBA" id="ARBA00022801"/>
    </source>
</evidence>
<dbReference type="InterPro" id="IPR011059">
    <property type="entry name" value="Metal-dep_hydrolase_composite"/>
</dbReference>
<feature type="domain" description="Amidohydrolase-related" evidence="2">
    <location>
        <begin position="49"/>
        <end position="399"/>
    </location>
</feature>
<dbReference type="InterPro" id="IPR006680">
    <property type="entry name" value="Amidohydro-rel"/>
</dbReference>
<dbReference type="Pfam" id="PF01979">
    <property type="entry name" value="Amidohydro_1"/>
    <property type="match status" value="1"/>
</dbReference>
<dbReference type="eggNOG" id="COG0402">
    <property type="taxonomic scope" value="Bacteria"/>
</dbReference>
<dbReference type="InParanoid" id="C8XFY6"/>